<evidence type="ECO:0000313" key="1">
    <source>
        <dbReference type="EMBL" id="UPM42365.1"/>
    </source>
</evidence>
<gene>
    <name evidence="1" type="ORF">MW046_10385</name>
</gene>
<dbReference type="Proteomes" id="UP000831768">
    <property type="component" value="Chromosome"/>
</dbReference>
<dbReference type="EMBL" id="CP096019">
    <property type="protein sequence ID" value="UPM42365.1"/>
    <property type="molecule type" value="Genomic_DNA"/>
</dbReference>
<keyword evidence="2" id="KW-1185">Reference proteome</keyword>
<reference evidence="1" key="1">
    <citation type="submission" date="2022-04" db="EMBL/GenBank/DDBJ databases">
        <title>Halocatena sp. nov., isolated from a salt lake.</title>
        <authorList>
            <person name="Cui H.-L."/>
        </authorList>
    </citation>
    <scope>NUCLEOTIDE SEQUENCE</scope>
    <source>
        <strain evidence="1">AD-1</strain>
    </source>
</reference>
<dbReference type="InterPro" id="IPR011050">
    <property type="entry name" value="Pectin_lyase_fold/virulence"/>
</dbReference>
<dbReference type="GeneID" id="71928458"/>
<sequence>MKRAFRVALVAFVLLGTIVGAGATPAMASSTDVTYDDDNCGEDNDGIDIDDSGNVIIDNGEDNDFLDLGLDVL</sequence>
<evidence type="ECO:0000313" key="2">
    <source>
        <dbReference type="Proteomes" id="UP000831768"/>
    </source>
</evidence>
<organism evidence="1 2">
    <name type="scientific">Halocatena salina</name>
    <dbReference type="NCBI Taxonomy" id="2934340"/>
    <lineage>
        <taxon>Archaea</taxon>
        <taxon>Methanobacteriati</taxon>
        <taxon>Methanobacteriota</taxon>
        <taxon>Stenosarchaea group</taxon>
        <taxon>Halobacteria</taxon>
        <taxon>Halobacteriales</taxon>
        <taxon>Natronomonadaceae</taxon>
        <taxon>Halocatena</taxon>
    </lineage>
</organism>
<dbReference type="RefSeq" id="WP_247993039.1">
    <property type="nucleotide sequence ID" value="NZ_CP096019.1"/>
</dbReference>
<dbReference type="AlphaFoldDB" id="A0A8T9ZZY8"/>
<dbReference type="SUPFAM" id="SSF51126">
    <property type="entry name" value="Pectin lyase-like"/>
    <property type="match status" value="1"/>
</dbReference>
<accession>A0A8T9ZZY8</accession>
<dbReference type="KEGG" id="haad:MW046_10385"/>
<proteinExistence type="predicted"/>
<protein>
    <submittedName>
        <fullName evidence="1">Uncharacterized protein</fullName>
    </submittedName>
</protein>
<name>A0A8T9ZZY8_9EURY</name>